<keyword evidence="3" id="KW-1185">Reference proteome</keyword>
<proteinExistence type="predicted"/>
<evidence type="ECO:0000313" key="2">
    <source>
        <dbReference type="EMBL" id="VDM98184.1"/>
    </source>
</evidence>
<dbReference type="Proteomes" id="UP000276776">
    <property type="component" value="Unassembled WGS sequence"/>
</dbReference>
<reference evidence="2 3" key="2">
    <citation type="submission" date="2018-11" db="EMBL/GenBank/DDBJ databases">
        <authorList>
            <consortium name="Pathogen Informatics"/>
        </authorList>
    </citation>
    <scope>NUCLEOTIDE SEQUENCE [LARGE SCALE GENOMIC DNA]</scope>
</reference>
<gene>
    <name evidence="2" type="ORF">TCLT_LOCUS2300</name>
</gene>
<organism evidence="4">
    <name type="scientific">Thelazia callipaeda</name>
    <name type="common">Oriental eyeworm</name>
    <name type="synonym">Parasitic nematode</name>
    <dbReference type="NCBI Taxonomy" id="103827"/>
    <lineage>
        <taxon>Eukaryota</taxon>
        <taxon>Metazoa</taxon>
        <taxon>Ecdysozoa</taxon>
        <taxon>Nematoda</taxon>
        <taxon>Chromadorea</taxon>
        <taxon>Rhabditida</taxon>
        <taxon>Spirurina</taxon>
        <taxon>Spiruromorpha</taxon>
        <taxon>Thelazioidea</taxon>
        <taxon>Thelaziidae</taxon>
        <taxon>Thelazia</taxon>
    </lineage>
</organism>
<evidence type="ECO:0000259" key="1">
    <source>
        <dbReference type="PROSITE" id="PS50290"/>
    </source>
</evidence>
<protein>
    <submittedName>
        <fullName evidence="4">DUF1981 domain-containing protein</fullName>
    </submittedName>
</protein>
<accession>A0A0N5CPZ9</accession>
<dbReference type="InterPro" id="IPR036940">
    <property type="entry name" value="PI3/4_kinase_cat_sf"/>
</dbReference>
<reference evidence="4" key="1">
    <citation type="submission" date="2017-02" db="UniProtKB">
        <authorList>
            <consortium name="WormBaseParasite"/>
        </authorList>
    </citation>
    <scope>IDENTIFICATION</scope>
</reference>
<evidence type="ECO:0000313" key="4">
    <source>
        <dbReference type="WBParaSite" id="TCLT_0000229901-mRNA-1"/>
    </source>
</evidence>
<dbReference type="Pfam" id="PF09324">
    <property type="entry name" value="Sec7-like_HDS"/>
    <property type="match status" value="1"/>
</dbReference>
<dbReference type="OrthoDB" id="10002886at2759"/>
<sequence>MLDSGIPDIAIEKEKAVQKVEQRFHLSLSEELAEQKMEHLIDESVNAKITKCDQKNKNFAEMLNSKDTMKEKLCDECFHVIQMALRCKHQKINQAAADLLQAIIRDKCIISETNFVDDSLPLSVLKSVALLPVIKAPIQCKILTLIVEVMCKEERHITTELVMEALTLCLQTYENAEETSVRLACRAAITQIFTSFCTLPKVNEKVDHPHEFIAVAMDVTSLLNKVIEKINIINPQSDQIVILLDAIYSILSSQPIPITKHQPFINVIWCELSPCLMKMLGEPEKSTRDTTEGGEPLGRGHRSLITRNKSIFDHPEIVLSLYQIVEQLLRLLSTLPGMRSVLEAIFHKALLYPPVDQRFEALRVIRKIVGNEERLADIVAVSVFNESLTLWTLIIDCILECSQSGNIELASECLRTLQTFLNTASRLCANDNDNVLSPELTSLILESLPLEITISETNSEKNLPNVCSQKLDSVEPNDTKESDIDRNNSAVNLEVDQILEKLSFKYNEKKADSSRQFDRSSCDLSCQKELNTATYFIKELMSAIPKWLQIKSTIEVDEAIQEFSSSFFSEFMMAQKDAFELHGETQSQFLNSDALYLTAYATLAVILYKNSNESYDKKWFINEVLLSKCIVYSSDHWLNAVYDGVIKTEMDLQFSNNATVPLINVIEDYTGHDIKLMRDTRRIQQILIKKSEHSLAACKACRWLLSKTWDKLFSSPSNLLDLHCKLRRIIRPKAAEVFDQAIYTLLALAKLCTMIGLEKYNQIIIKRLVEVTCPINELRTLAAQEQVDSSTERSNKWSLRKSSVLAIEAILDIGMECGLHESDSWIDIIRCTEYVWEVERYLFSTTQSQANWKFFAYSGSASENIQCLDDILSEDSSDKLSNQTSSAVLCFLISLTNKFYDRVSRELNLIALCELLQSLVVVSENSLQNASNLMQLGKCVVDPTILLAPILTISMNLSARPLIHAMKIWPKITQHIVQCACFRGNEKLNNFAIEGLGNCVVKLMTNEANGFCYNQLIFQPLQDILCAEMCSEESQEQIVSLLATFVHSHSDMIGSGWRPLFSALKSLRIECHSEKESVSVPSATITIASTALQNLLKVERMLHSLFTSTDSADPHLLQRLTSRKRTQQCIDRHTNISSLVEPLSTVFIEEPFFNNYQAVLPTDLDGFLEAPQLTLPWENYTPSMRSCAEIYLSLLESLTAVTFVCPTLLQSNLLRTIADLIIEQVDTNFGIDFGAYGLSVLVFPMLQQWMRKGISEHENNLKQAVGLFTEVVKKYVMLQREENTWVNRVLLDTFTLLTECITCASDRIARLGYACLSFLVKSCVNSFTKEQWTIVIRSLWNATDLTLVHIRLLMKYYMSGSNDPKGDLGTVRVLTIQNSIFSCEALLSAQQVFLVDEQMNFSRSSSEKKQREVILSNSDGSEERILAHELVCILTSHLHILDLIGTLLLNGIDFPVDGHTAHHLKKFDERVESDDKCNLHMLSAEDIAILFRCVDASFVVARNFDKRLGLKMLIQDLFYFPTLPNLSKQTSLTWTIHSLGMYEMVRKCPMNKEGIAQWLSSNENTKNDQYYIKQLQLYHREVCTYACKLEKKTSAEVLRHLATSHVTPQVTLINDDSTEDDLHKLLTSGKTAEIISDYKRSKTAQSLLPTAKRINPFKENYEEEQNTTNEKLILNVKILNTLDWEQNHN</sequence>
<dbReference type="Gene3D" id="1.10.1070.11">
    <property type="entry name" value="Phosphatidylinositol 3-/4-kinase, catalytic domain"/>
    <property type="match status" value="1"/>
</dbReference>
<dbReference type="OMA" id="CRNNPFD"/>
<feature type="domain" description="PI3K/PI4K catalytic" evidence="1">
    <location>
        <begin position="1"/>
        <end position="49"/>
    </location>
</feature>
<dbReference type="WBParaSite" id="TCLT_0000229901-mRNA-1">
    <property type="protein sequence ID" value="TCLT_0000229901-mRNA-1"/>
    <property type="gene ID" value="TCLT_0000229901"/>
</dbReference>
<dbReference type="PROSITE" id="PS50290">
    <property type="entry name" value="PI3_4_KINASE_3"/>
    <property type="match status" value="1"/>
</dbReference>
<dbReference type="InterPro" id="IPR000403">
    <property type="entry name" value="PI3/4_kinase_cat_dom"/>
</dbReference>
<dbReference type="EMBL" id="UYYF01000441">
    <property type="protein sequence ID" value="VDM98184.1"/>
    <property type="molecule type" value="Genomic_DNA"/>
</dbReference>
<name>A0A0N5CPZ9_THECL</name>
<evidence type="ECO:0000313" key="3">
    <source>
        <dbReference type="Proteomes" id="UP000276776"/>
    </source>
</evidence>
<dbReference type="InterPro" id="IPR015403">
    <property type="entry name" value="Mon2/Sec7/BIG1-like_HDS"/>
</dbReference>
<dbReference type="STRING" id="103827.A0A0N5CPZ9"/>